<dbReference type="PANTHER" id="PTHR14226">
    <property type="entry name" value="NEUROPATHY TARGET ESTERASE/SWISS CHEESE D.MELANOGASTER"/>
    <property type="match status" value="1"/>
</dbReference>
<evidence type="ECO:0000256" key="4">
    <source>
        <dbReference type="ARBA" id="ARBA00023098"/>
    </source>
</evidence>
<dbReference type="Gene3D" id="3.10.20.310">
    <property type="entry name" value="membrane protein fhac"/>
    <property type="match status" value="1"/>
</dbReference>
<gene>
    <name evidence="8" type="ORF">AT959_12085</name>
</gene>
<dbReference type="PROSITE" id="PS01237">
    <property type="entry name" value="UPF0028"/>
    <property type="match status" value="1"/>
</dbReference>
<accession>A0A133XGR5</accession>
<name>A0A133XGR5_9RHOO</name>
<dbReference type="PROSITE" id="PS51635">
    <property type="entry name" value="PNPLA"/>
    <property type="match status" value="1"/>
</dbReference>
<keyword evidence="9" id="KW-1185">Reference proteome</keyword>
<dbReference type="Gene3D" id="3.40.1090.10">
    <property type="entry name" value="Cytosolic phospholipase A2 catalytic domain"/>
    <property type="match status" value="2"/>
</dbReference>
<feature type="short sequence motif" description="DGA/G" evidence="5">
    <location>
        <begin position="214"/>
        <end position="216"/>
    </location>
</feature>
<proteinExistence type="inferred from homology"/>
<reference evidence="8 9" key="1">
    <citation type="submission" date="2015-12" db="EMBL/GenBank/DDBJ databases">
        <title>Nitrous oxide reduction kinetics distinguish bacteria harboring typical versus atypical NosZ.</title>
        <authorList>
            <person name="Yoon S."/>
            <person name="Nissen S."/>
            <person name="Park D."/>
            <person name="Sanford R.A."/>
            <person name="Loeffler F.E."/>
        </authorList>
    </citation>
    <scope>NUCLEOTIDE SEQUENCE [LARGE SCALE GENOMIC DNA]</scope>
    <source>
        <strain evidence="8 9">ATCC BAA-841</strain>
    </source>
</reference>
<dbReference type="PANTHER" id="PTHR14226:SF29">
    <property type="entry name" value="NEUROPATHY TARGET ESTERASE SWS"/>
    <property type="match status" value="1"/>
</dbReference>
<dbReference type="GO" id="GO:0016042">
    <property type="term" value="P:lipid catabolic process"/>
    <property type="evidence" value="ECO:0007669"/>
    <property type="project" value="UniProtKB-UniRule"/>
</dbReference>
<evidence type="ECO:0000259" key="7">
    <source>
        <dbReference type="PROSITE" id="PS51635"/>
    </source>
</evidence>
<keyword evidence="6" id="KW-0732">Signal</keyword>
<dbReference type="STRING" id="281362.AT959_12085"/>
<organism evidence="8 9">
    <name type="scientific">Dechloromonas denitrificans</name>
    <dbReference type="NCBI Taxonomy" id="281362"/>
    <lineage>
        <taxon>Bacteria</taxon>
        <taxon>Pseudomonadati</taxon>
        <taxon>Pseudomonadota</taxon>
        <taxon>Betaproteobacteria</taxon>
        <taxon>Rhodocyclales</taxon>
        <taxon>Azonexaceae</taxon>
        <taxon>Dechloromonas</taxon>
    </lineage>
</organism>
<evidence type="ECO:0000256" key="2">
    <source>
        <dbReference type="ARBA" id="ARBA00022801"/>
    </source>
</evidence>
<evidence type="ECO:0000256" key="5">
    <source>
        <dbReference type="PROSITE-ProRule" id="PRU01161"/>
    </source>
</evidence>
<dbReference type="GO" id="GO:0046470">
    <property type="term" value="P:phosphatidylcholine metabolic process"/>
    <property type="evidence" value="ECO:0007669"/>
    <property type="project" value="InterPro"/>
</dbReference>
<evidence type="ECO:0000256" key="3">
    <source>
        <dbReference type="ARBA" id="ARBA00022963"/>
    </source>
</evidence>
<keyword evidence="2 5" id="KW-0378">Hydrolase</keyword>
<sequence length="730" mass="79104">MPNTSSLLRSLMLAALLIVCGAQAAELPSRPRIGLVLGGGGARGAAHIGVLEVLEKMRVPVDCIAGTSMGALVAGSYAAGLSPAVMREQLGKADWNDMFIDNPDYSEMSFRNKTMLRNYLPGSETGITSEGARYQPGVVAGQKIKLFFNQLVRANQGERNIEDLPLPLSIIATDIGNGDRVVFRDGSLTKAMRASMSVPGLLAPVDHQGRKLVDGGLVDNVPISEVKERCKADVVIAVNVGSPLLKPEEVGSLLSVSAQMVNILTEQNVTRSLAQLTPQDVYIKPDLNGISAGDFPRHAETADRGRVAAEALIPQLQKLSQPEAVYLAWWQGIEGAPRVSPVIDEVEVAGLKRVNPAVVERHLTLGNGTKVRPNEINRDLLRMYGDGYYEAVDYSVLTQRDRNILRVMPLEKSWGPDYLRLAMHLEADASKGSTFGLRAAYHKTLINQLGGELIASVDVGNVNRLGGDYYQPLDAAQRYFVETTALTEQTRTTVFQNDQRIAQYNVYQSALGVYGGVNVGLLGQIRMGWLERKRRAELDTGTPSLPDGDVTFGGVRLALDFDQMNRMYFPTDGWSARFVYFDSQQSGYSRIDGQLQGAMSWGNTVFNARASYSGSPRGQLPIYDAASLGGPQNLSAYAQGQIIGDDIAYAGLRAEQIIGRLPLGLRGDMRLGISLEVARAGYRYTETQRDGLLDSLGLYVGGETPLGPVYLGMAYSSSGVSNFFLSIGVK</sequence>
<evidence type="ECO:0000256" key="1">
    <source>
        <dbReference type="ARBA" id="ARBA00006636"/>
    </source>
</evidence>
<dbReference type="GO" id="GO:0004622">
    <property type="term" value="F:phosphatidylcholine lysophospholipase activity"/>
    <property type="evidence" value="ECO:0007669"/>
    <property type="project" value="InterPro"/>
</dbReference>
<evidence type="ECO:0000256" key="6">
    <source>
        <dbReference type="SAM" id="SignalP"/>
    </source>
</evidence>
<evidence type="ECO:0000313" key="8">
    <source>
        <dbReference type="EMBL" id="KXB30109.1"/>
    </source>
</evidence>
<protein>
    <submittedName>
        <fullName evidence="8">Patatin</fullName>
    </submittedName>
</protein>
<dbReference type="InterPro" id="IPR002641">
    <property type="entry name" value="PNPLA_dom"/>
</dbReference>
<feature type="domain" description="PNPLA" evidence="7">
    <location>
        <begin position="35"/>
        <end position="227"/>
    </location>
</feature>
<evidence type="ECO:0000313" key="9">
    <source>
        <dbReference type="Proteomes" id="UP000070186"/>
    </source>
</evidence>
<comment type="caution">
    <text evidence="8">The sequence shown here is derived from an EMBL/GenBank/DDBJ whole genome shotgun (WGS) entry which is preliminary data.</text>
</comment>
<comment type="similarity">
    <text evidence="1">Belongs to the NTE family.</text>
</comment>
<dbReference type="InterPro" id="IPR050301">
    <property type="entry name" value="NTE"/>
</dbReference>
<dbReference type="InterPro" id="IPR001423">
    <property type="entry name" value="LysoPLipase_patatin_CS"/>
</dbReference>
<feature type="short sequence motif" description="GXGXXG" evidence="5">
    <location>
        <begin position="39"/>
        <end position="44"/>
    </location>
</feature>
<dbReference type="InterPro" id="IPR016035">
    <property type="entry name" value="Acyl_Trfase/lysoPLipase"/>
</dbReference>
<dbReference type="EMBL" id="LODL01000021">
    <property type="protein sequence ID" value="KXB30109.1"/>
    <property type="molecule type" value="Genomic_DNA"/>
</dbReference>
<feature type="chain" id="PRO_5007459396" evidence="6">
    <location>
        <begin position="25"/>
        <end position="730"/>
    </location>
</feature>
<keyword evidence="4 5" id="KW-0443">Lipid metabolism</keyword>
<dbReference type="AlphaFoldDB" id="A0A133XGR5"/>
<dbReference type="SUPFAM" id="SSF52151">
    <property type="entry name" value="FabD/lysophospholipase-like"/>
    <property type="match status" value="1"/>
</dbReference>
<feature type="signal peptide" evidence="6">
    <location>
        <begin position="1"/>
        <end position="24"/>
    </location>
</feature>
<dbReference type="Gene3D" id="2.40.160.50">
    <property type="entry name" value="membrane protein fhac: a member of the omp85/tpsb transporter family"/>
    <property type="match status" value="1"/>
</dbReference>
<feature type="short sequence motif" description="GXSXG" evidence="5">
    <location>
        <begin position="66"/>
        <end position="70"/>
    </location>
</feature>
<dbReference type="Pfam" id="PF01734">
    <property type="entry name" value="Patatin"/>
    <property type="match status" value="1"/>
</dbReference>
<dbReference type="RefSeq" id="WP_066883409.1">
    <property type="nucleotide sequence ID" value="NZ_LODL01000021.1"/>
</dbReference>
<feature type="active site" description="Proton acceptor" evidence="5">
    <location>
        <position position="214"/>
    </location>
</feature>
<feature type="active site" description="Nucleophile" evidence="5">
    <location>
        <position position="68"/>
    </location>
</feature>
<dbReference type="Proteomes" id="UP000070186">
    <property type="component" value="Unassembled WGS sequence"/>
</dbReference>
<keyword evidence="3 5" id="KW-0442">Lipid degradation</keyword>